<evidence type="ECO:0000256" key="2">
    <source>
        <dbReference type="ARBA" id="ARBA00023015"/>
    </source>
</evidence>
<keyword evidence="2" id="KW-0805">Transcription regulation</keyword>
<dbReference type="Pfam" id="PF00072">
    <property type="entry name" value="Response_reg"/>
    <property type="match status" value="1"/>
</dbReference>
<dbReference type="SMART" id="SM00448">
    <property type="entry name" value="REC"/>
    <property type="match status" value="1"/>
</dbReference>
<dbReference type="PANTHER" id="PTHR43214:SF24">
    <property type="entry name" value="TRANSCRIPTIONAL REGULATORY PROTEIN NARL-RELATED"/>
    <property type="match status" value="1"/>
</dbReference>
<feature type="domain" description="HTH luxR-type" evidence="6">
    <location>
        <begin position="157"/>
        <end position="222"/>
    </location>
</feature>
<feature type="modified residue" description="4-aspartylphosphate" evidence="5">
    <location>
        <position position="55"/>
    </location>
</feature>
<name>A0ABZ1BWQ5_9FIRM</name>
<dbReference type="EMBL" id="CP141615">
    <property type="protein sequence ID" value="WRP17224.1"/>
    <property type="molecule type" value="Genomic_DNA"/>
</dbReference>
<dbReference type="InterPro" id="IPR058245">
    <property type="entry name" value="NreC/VraR/RcsB-like_REC"/>
</dbReference>
<keyword evidence="1 5" id="KW-0597">Phosphoprotein</keyword>
<dbReference type="PROSITE" id="PS00622">
    <property type="entry name" value="HTH_LUXR_1"/>
    <property type="match status" value="1"/>
</dbReference>
<proteinExistence type="predicted"/>
<dbReference type="Proteomes" id="UP001332192">
    <property type="component" value="Chromosome"/>
</dbReference>
<dbReference type="PROSITE" id="PS50043">
    <property type="entry name" value="HTH_LUXR_2"/>
    <property type="match status" value="1"/>
</dbReference>
<dbReference type="Gene3D" id="3.40.50.2300">
    <property type="match status" value="1"/>
</dbReference>
<evidence type="ECO:0000313" key="8">
    <source>
        <dbReference type="EMBL" id="WRP17224.1"/>
    </source>
</evidence>
<dbReference type="RefSeq" id="WP_324716496.1">
    <property type="nucleotide sequence ID" value="NZ_CP141615.1"/>
</dbReference>
<dbReference type="InterPro" id="IPR000792">
    <property type="entry name" value="Tscrpt_reg_LuxR_C"/>
</dbReference>
<keyword evidence="9" id="KW-1185">Reference proteome</keyword>
<keyword evidence="3" id="KW-0238">DNA-binding</keyword>
<dbReference type="PRINTS" id="PR00038">
    <property type="entry name" value="HTHLUXR"/>
</dbReference>
<dbReference type="PANTHER" id="PTHR43214">
    <property type="entry name" value="TWO-COMPONENT RESPONSE REGULATOR"/>
    <property type="match status" value="1"/>
</dbReference>
<evidence type="ECO:0000256" key="4">
    <source>
        <dbReference type="ARBA" id="ARBA00023163"/>
    </source>
</evidence>
<dbReference type="InterPro" id="IPR039420">
    <property type="entry name" value="WalR-like"/>
</dbReference>
<keyword evidence="4" id="KW-0804">Transcription</keyword>
<dbReference type="InterPro" id="IPR016032">
    <property type="entry name" value="Sig_transdc_resp-reg_C-effctor"/>
</dbReference>
<gene>
    <name evidence="8" type="ORF">U7230_14255</name>
</gene>
<dbReference type="SUPFAM" id="SSF52172">
    <property type="entry name" value="CheY-like"/>
    <property type="match status" value="1"/>
</dbReference>
<dbReference type="Pfam" id="PF00196">
    <property type="entry name" value="GerE"/>
    <property type="match status" value="1"/>
</dbReference>
<dbReference type="PROSITE" id="PS50110">
    <property type="entry name" value="RESPONSE_REGULATORY"/>
    <property type="match status" value="1"/>
</dbReference>
<protein>
    <submittedName>
        <fullName evidence="8">Response regulator transcription factor</fullName>
    </submittedName>
</protein>
<accession>A0ABZ1BWQ5</accession>
<reference evidence="8 9" key="1">
    <citation type="journal article" date="2024" name="Front. Microbiol.">
        <title>Novel thermophilic genera Geochorda gen. nov. and Carboxydochorda gen. nov. from the deep terrestrial subsurface reveal the ecophysiological diversity in the class Limnochordia.</title>
        <authorList>
            <person name="Karnachuk O.V."/>
            <person name="Lukina A.P."/>
            <person name="Avakyan M.R."/>
            <person name="Kadnikov V.V."/>
            <person name="Begmatov S."/>
            <person name="Beletsky A.V."/>
            <person name="Vlasova K.G."/>
            <person name="Novikov A.A."/>
            <person name="Shcherbakova V.A."/>
            <person name="Mardanov A.V."/>
            <person name="Ravin N.V."/>
        </authorList>
    </citation>
    <scope>NUCLEOTIDE SEQUENCE [LARGE SCALE GENOMIC DNA]</scope>
    <source>
        <strain evidence="8 9">L945</strain>
    </source>
</reference>
<dbReference type="SUPFAM" id="SSF46894">
    <property type="entry name" value="C-terminal effector domain of the bipartite response regulators"/>
    <property type="match status" value="1"/>
</dbReference>
<evidence type="ECO:0000256" key="3">
    <source>
        <dbReference type="ARBA" id="ARBA00023125"/>
    </source>
</evidence>
<dbReference type="InterPro" id="IPR001789">
    <property type="entry name" value="Sig_transdc_resp-reg_receiver"/>
</dbReference>
<dbReference type="InterPro" id="IPR011006">
    <property type="entry name" value="CheY-like_superfamily"/>
</dbReference>
<evidence type="ECO:0000256" key="1">
    <source>
        <dbReference type="ARBA" id="ARBA00022553"/>
    </source>
</evidence>
<sequence>MATRLLIVDDQALFREALKTLCALQPDLDVVGVAGDGREAVQLADRLRPDVVLMDVRMPVMDGVEATRLVKAAHPEVHVVVLTTYDDDEYVREALAAGAAGYLLKDSPPPALFAAIAAVQAGGTFISPPVAARLVVAGGHRTATSEASKPARAPYRPADSPLDLTEREWEVLQLIADGLSNREIARRLFLTEGTVKNYISAIYAKIGTNDRVRAAILARELRAGTGEADAS</sequence>
<evidence type="ECO:0000256" key="5">
    <source>
        <dbReference type="PROSITE-ProRule" id="PRU00169"/>
    </source>
</evidence>
<evidence type="ECO:0000313" key="9">
    <source>
        <dbReference type="Proteomes" id="UP001332192"/>
    </source>
</evidence>
<dbReference type="SMART" id="SM00421">
    <property type="entry name" value="HTH_LUXR"/>
    <property type="match status" value="1"/>
</dbReference>
<evidence type="ECO:0000259" key="6">
    <source>
        <dbReference type="PROSITE" id="PS50043"/>
    </source>
</evidence>
<evidence type="ECO:0000259" key="7">
    <source>
        <dbReference type="PROSITE" id="PS50110"/>
    </source>
</evidence>
<organism evidence="8 9">
    <name type="scientific">Carboxydichorda subterranea</name>
    <dbReference type="NCBI Taxonomy" id="3109565"/>
    <lineage>
        <taxon>Bacteria</taxon>
        <taxon>Bacillati</taxon>
        <taxon>Bacillota</taxon>
        <taxon>Limnochordia</taxon>
        <taxon>Limnochordales</taxon>
        <taxon>Geochordaceae</taxon>
        <taxon>Carboxydichorda</taxon>
    </lineage>
</organism>
<dbReference type="CDD" id="cd17535">
    <property type="entry name" value="REC_NarL-like"/>
    <property type="match status" value="1"/>
</dbReference>
<feature type="domain" description="Response regulatory" evidence="7">
    <location>
        <begin position="4"/>
        <end position="120"/>
    </location>
</feature>
<dbReference type="CDD" id="cd06170">
    <property type="entry name" value="LuxR_C_like"/>
    <property type="match status" value="1"/>
</dbReference>